<gene>
    <name evidence="1" type="ORF">EC580_04875</name>
</gene>
<dbReference type="AlphaFoldDB" id="A0A3M8RCE9"/>
<accession>A0A3M8RCE9</accession>
<organism evidence="1">
    <name type="scientific">Acidithiobacillus sulfuriphilus</name>
    <dbReference type="NCBI Taxonomy" id="1867749"/>
    <lineage>
        <taxon>Bacteria</taxon>
        <taxon>Pseudomonadati</taxon>
        <taxon>Pseudomonadota</taxon>
        <taxon>Acidithiobacillia</taxon>
        <taxon>Acidithiobacillales</taxon>
        <taxon>Acidithiobacillaceae</taxon>
        <taxon>Acidithiobacillus</taxon>
    </lineage>
</organism>
<comment type="caution">
    <text evidence="1">The sequence shown here is derived from an EMBL/GenBank/DDBJ whole genome shotgun (WGS) entry which is preliminary data.</text>
</comment>
<proteinExistence type="predicted"/>
<protein>
    <submittedName>
        <fullName evidence="1">Uncharacterized protein</fullName>
    </submittedName>
</protein>
<dbReference type="EMBL" id="RIZI01000142">
    <property type="protein sequence ID" value="RNF66005.1"/>
    <property type="molecule type" value="Genomic_DNA"/>
</dbReference>
<reference evidence="1" key="1">
    <citation type="submission" date="2018-10" db="EMBL/GenBank/DDBJ databases">
        <title>Acidithiobacillus sulfuriphilus sp. nov.: an extremely acidophilic sulfur-oxidizing chemolithotroph isolated from a neutral pH environment.</title>
        <authorList>
            <person name="Falagan C."/>
            <person name="Moya-Beltran A."/>
            <person name="Quatrini R."/>
            <person name="Johnson D.B."/>
        </authorList>
    </citation>
    <scope>NUCLEOTIDE SEQUENCE [LARGE SCALE GENOMIC DNA]</scope>
    <source>
        <strain evidence="1">CJ-2</strain>
    </source>
</reference>
<evidence type="ECO:0000313" key="1">
    <source>
        <dbReference type="EMBL" id="RNF66005.1"/>
    </source>
</evidence>
<name>A0A3M8RCE9_9PROT</name>
<sequence>MFTVVTAWLEVKSCSLVRTWLEKFPELEDGGAELAFTWPTFMGPCGVDALPLSVAAVTDVPALAVSARAFMEITMEPAHKATITALDNRRLRFMKLLSGLEVFSAGII</sequence>